<dbReference type="AlphaFoldDB" id="A0A561F242"/>
<protein>
    <submittedName>
        <fullName evidence="3">Uncharacterized protein</fullName>
    </submittedName>
</protein>
<reference evidence="3 4" key="1">
    <citation type="submission" date="2019-06" db="EMBL/GenBank/DDBJ databases">
        <title>Sequencing the genomes of 1000 actinobacteria strains.</title>
        <authorList>
            <person name="Klenk H.-P."/>
        </authorList>
    </citation>
    <scope>NUCLEOTIDE SEQUENCE [LARGE SCALE GENOMIC DNA]</scope>
    <source>
        <strain evidence="3 4">DSM 41649</strain>
    </source>
</reference>
<sequence length="42" mass="4508">MSQAAERIRIPVLEADAPRNPEGARRRVIGSLAPQVEGSHDG</sequence>
<evidence type="ECO:0000313" key="4">
    <source>
        <dbReference type="Proteomes" id="UP000318416"/>
    </source>
</evidence>
<evidence type="ECO:0000313" key="3">
    <source>
        <dbReference type="EMBL" id="TWE21936.1"/>
    </source>
</evidence>
<feature type="region of interest" description="Disordered" evidence="1">
    <location>
        <begin position="1"/>
        <end position="42"/>
    </location>
</feature>
<keyword evidence="4" id="KW-1185">Reference proteome</keyword>
<accession>A0A561F242</accession>
<gene>
    <name evidence="2" type="ORF">FB465_0013</name>
    <name evidence="3" type="ORF">FB465_7193</name>
</gene>
<dbReference type="EMBL" id="VIVR01000001">
    <property type="protein sequence ID" value="TWE15143.1"/>
    <property type="molecule type" value="Genomic_DNA"/>
</dbReference>
<feature type="compositionally biased region" description="Basic and acidic residues" evidence="1">
    <location>
        <begin position="16"/>
        <end position="25"/>
    </location>
</feature>
<proteinExistence type="predicted"/>
<dbReference type="EMBL" id="VIVR01000001">
    <property type="protein sequence ID" value="TWE21936.1"/>
    <property type="molecule type" value="Genomic_DNA"/>
</dbReference>
<comment type="caution">
    <text evidence="3">The sequence shown here is derived from an EMBL/GenBank/DDBJ whole genome shotgun (WGS) entry which is preliminary data.</text>
</comment>
<evidence type="ECO:0000313" key="2">
    <source>
        <dbReference type="EMBL" id="TWE15143.1"/>
    </source>
</evidence>
<organism evidence="3 4">
    <name type="scientific">Kitasatospora atroaurantiaca</name>
    <dbReference type="NCBI Taxonomy" id="285545"/>
    <lineage>
        <taxon>Bacteria</taxon>
        <taxon>Bacillati</taxon>
        <taxon>Actinomycetota</taxon>
        <taxon>Actinomycetes</taxon>
        <taxon>Kitasatosporales</taxon>
        <taxon>Streptomycetaceae</taxon>
        <taxon>Kitasatospora</taxon>
    </lineage>
</organism>
<dbReference type="Proteomes" id="UP000318416">
    <property type="component" value="Unassembled WGS sequence"/>
</dbReference>
<name>A0A561F242_9ACTN</name>
<evidence type="ECO:0000256" key="1">
    <source>
        <dbReference type="SAM" id="MobiDB-lite"/>
    </source>
</evidence>